<comment type="subcellular location">
    <subcellularLocation>
        <location evidence="1">Host cytoplasm</location>
    </subcellularLocation>
</comment>
<dbReference type="Gene3D" id="1.10.510.10">
    <property type="entry name" value="Transferase(Phosphotransferase) domain 1"/>
    <property type="match status" value="1"/>
</dbReference>
<keyword evidence="5" id="KW-0808">Transferase</keyword>
<feature type="binding site" evidence="12">
    <location>
        <position position="104"/>
    </location>
    <ligand>
        <name>ATP</name>
        <dbReference type="ChEBI" id="CHEBI:30616"/>
    </ligand>
</feature>
<dbReference type="PROSITE" id="PS00107">
    <property type="entry name" value="PROTEIN_KINASE_ATP"/>
    <property type="match status" value="1"/>
</dbReference>
<evidence type="ECO:0000256" key="8">
    <source>
        <dbReference type="ARBA" id="ARBA00022840"/>
    </source>
</evidence>
<accession>A0A8J2WPY0</accession>
<evidence type="ECO:0000256" key="6">
    <source>
        <dbReference type="ARBA" id="ARBA00022741"/>
    </source>
</evidence>
<dbReference type="SMART" id="SM00220">
    <property type="entry name" value="S_TKc"/>
    <property type="match status" value="1"/>
</dbReference>
<dbReference type="EC" id="2.7.11.1" evidence="2"/>
<evidence type="ECO:0000256" key="13">
    <source>
        <dbReference type="SAM" id="MobiDB-lite"/>
    </source>
</evidence>
<evidence type="ECO:0000313" key="15">
    <source>
        <dbReference type="EMBL" id="CAH0112944.1"/>
    </source>
</evidence>
<evidence type="ECO:0000256" key="10">
    <source>
        <dbReference type="ARBA" id="ARBA00047899"/>
    </source>
</evidence>
<comment type="catalytic activity">
    <reaction evidence="10">
        <text>L-threonyl-[protein] + ATP = O-phospho-L-threonyl-[protein] + ADP + H(+)</text>
        <dbReference type="Rhea" id="RHEA:46608"/>
        <dbReference type="Rhea" id="RHEA-COMP:11060"/>
        <dbReference type="Rhea" id="RHEA-COMP:11605"/>
        <dbReference type="ChEBI" id="CHEBI:15378"/>
        <dbReference type="ChEBI" id="CHEBI:30013"/>
        <dbReference type="ChEBI" id="CHEBI:30616"/>
        <dbReference type="ChEBI" id="CHEBI:61977"/>
        <dbReference type="ChEBI" id="CHEBI:456216"/>
        <dbReference type="EC" id="2.7.11.1"/>
    </reaction>
</comment>
<dbReference type="FunFam" id="1.10.510.10:FF:000413">
    <property type="entry name" value="Serine/threonine-protein kinase"/>
    <property type="match status" value="1"/>
</dbReference>
<keyword evidence="7" id="KW-0418">Kinase</keyword>
<evidence type="ECO:0000256" key="4">
    <source>
        <dbReference type="ARBA" id="ARBA00022527"/>
    </source>
</evidence>
<gene>
    <name evidence="15" type="ORF">DGAL_LOCUS16743</name>
</gene>
<evidence type="ECO:0000256" key="7">
    <source>
        <dbReference type="ARBA" id="ARBA00022777"/>
    </source>
</evidence>
<dbReference type="OrthoDB" id="193931at2759"/>
<dbReference type="InterPro" id="IPR051138">
    <property type="entry name" value="PIM_Ser/Thr_kinase"/>
</dbReference>
<evidence type="ECO:0000256" key="3">
    <source>
        <dbReference type="ARBA" id="ARBA00016885"/>
    </source>
</evidence>
<dbReference type="SUPFAM" id="SSF56112">
    <property type="entry name" value="Protein kinase-like (PK-like)"/>
    <property type="match status" value="1"/>
</dbReference>
<keyword evidence="16" id="KW-1185">Reference proteome</keyword>
<comment type="catalytic activity">
    <reaction evidence="11">
        <text>L-seryl-[protein] + ATP = O-phospho-L-seryl-[protein] + ADP + H(+)</text>
        <dbReference type="Rhea" id="RHEA:17989"/>
        <dbReference type="Rhea" id="RHEA-COMP:9863"/>
        <dbReference type="Rhea" id="RHEA-COMP:11604"/>
        <dbReference type="ChEBI" id="CHEBI:15378"/>
        <dbReference type="ChEBI" id="CHEBI:29999"/>
        <dbReference type="ChEBI" id="CHEBI:30616"/>
        <dbReference type="ChEBI" id="CHEBI:83421"/>
        <dbReference type="ChEBI" id="CHEBI:456216"/>
        <dbReference type="EC" id="2.7.11.1"/>
    </reaction>
</comment>
<evidence type="ECO:0000256" key="2">
    <source>
        <dbReference type="ARBA" id="ARBA00012513"/>
    </source>
</evidence>
<dbReference type="CDD" id="cd14005">
    <property type="entry name" value="STKc_PIM"/>
    <property type="match status" value="1"/>
</dbReference>
<evidence type="ECO:0000256" key="5">
    <source>
        <dbReference type="ARBA" id="ARBA00022679"/>
    </source>
</evidence>
<dbReference type="PROSITE" id="PS00108">
    <property type="entry name" value="PROTEIN_KINASE_ST"/>
    <property type="match status" value="1"/>
</dbReference>
<evidence type="ECO:0000259" key="14">
    <source>
        <dbReference type="PROSITE" id="PS50011"/>
    </source>
</evidence>
<evidence type="ECO:0000256" key="11">
    <source>
        <dbReference type="ARBA" id="ARBA00048679"/>
    </source>
</evidence>
<evidence type="ECO:0000256" key="1">
    <source>
        <dbReference type="ARBA" id="ARBA00004192"/>
    </source>
</evidence>
<keyword evidence="9" id="KW-1035">Host cytoplasm</keyword>
<evidence type="ECO:0000313" key="16">
    <source>
        <dbReference type="Proteomes" id="UP000789390"/>
    </source>
</evidence>
<dbReference type="Pfam" id="PF00069">
    <property type="entry name" value="Pkinase"/>
    <property type="match status" value="1"/>
</dbReference>
<dbReference type="EMBL" id="CAKKLH010000334">
    <property type="protein sequence ID" value="CAH0112944.1"/>
    <property type="molecule type" value="Genomic_DNA"/>
</dbReference>
<feature type="region of interest" description="Disordered" evidence="13">
    <location>
        <begin position="452"/>
        <end position="475"/>
    </location>
</feature>
<name>A0A8J2WPY0_9CRUS</name>
<dbReference type="InterPro" id="IPR011009">
    <property type="entry name" value="Kinase-like_dom_sf"/>
</dbReference>
<keyword evidence="6 12" id="KW-0547">Nucleotide-binding</keyword>
<dbReference type="PANTHER" id="PTHR22984">
    <property type="entry name" value="SERINE/THREONINE-PROTEIN KINASE PIM"/>
    <property type="match status" value="1"/>
</dbReference>
<comment type="caution">
    <text evidence="15">The sequence shown here is derived from an EMBL/GenBank/DDBJ whole genome shotgun (WGS) entry which is preliminary data.</text>
</comment>
<evidence type="ECO:0000256" key="12">
    <source>
        <dbReference type="PROSITE-ProRule" id="PRU10141"/>
    </source>
</evidence>
<dbReference type="InterPro" id="IPR000719">
    <property type="entry name" value="Prot_kinase_dom"/>
</dbReference>
<organism evidence="15 16">
    <name type="scientific">Daphnia galeata</name>
    <dbReference type="NCBI Taxonomy" id="27404"/>
    <lineage>
        <taxon>Eukaryota</taxon>
        <taxon>Metazoa</taxon>
        <taxon>Ecdysozoa</taxon>
        <taxon>Arthropoda</taxon>
        <taxon>Crustacea</taxon>
        <taxon>Branchiopoda</taxon>
        <taxon>Diplostraca</taxon>
        <taxon>Cladocera</taxon>
        <taxon>Anomopoda</taxon>
        <taxon>Daphniidae</taxon>
        <taxon>Daphnia</taxon>
    </lineage>
</organism>
<dbReference type="GO" id="GO:0005737">
    <property type="term" value="C:cytoplasm"/>
    <property type="evidence" value="ECO:0007669"/>
    <property type="project" value="TreeGrafter"/>
</dbReference>
<keyword evidence="4" id="KW-0723">Serine/threonine-protein kinase</keyword>
<sequence>MLSRNLEMYANSAAVATTNVSMLRGDTDSNKPLTNVAERPPPVTMATVAPASSSGVATPTSQMALMDRETFGRTYHVGQILGKGGFGTVYAGNRIRDGLPVAIKHIHKSSVTAWSHVNGIRVPLEFCLLRQVAHVPGVVRILDACDADDVFVLVMERAESSQDLFDYITERGALPEQAAKNLFRQVVEAVILCHRAGVIHRDIKDENILVDLKTHSLKLIDFGSGDYLKDGVYTEFDGTRVYSPPEWIRHRRYHGRPATVWSLGILLYDMVCGDIPFEQDDQIVRATVNFVTRSPGRLRLSPQCEDLILRCLEYRPSDRLSLEQILAHPWLNSTEMIPPSPVHVLSQSAVDPSAATMIPVPCMSPPPAPASTPCSPIAMSLSEALLSTATACSTTTGIPVPQRRPHHNGVAISNGLPSSFGGSLPSSCNSCSSCSSSASSCSDLGSSSSSSSTSSQCYHHHHHHHHHQHYPPPVHPGILAAAAAAAAVAGSTKSGSVSAAAAGDFAF</sequence>
<dbReference type="GO" id="GO:0004674">
    <property type="term" value="F:protein serine/threonine kinase activity"/>
    <property type="evidence" value="ECO:0007669"/>
    <property type="project" value="UniProtKB-KW"/>
</dbReference>
<reference evidence="15" key="1">
    <citation type="submission" date="2021-11" db="EMBL/GenBank/DDBJ databases">
        <authorList>
            <person name="Schell T."/>
        </authorList>
    </citation>
    <scope>NUCLEOTIDE SEQUENCE</scope>
    <source>
        <strain evidence="15">M5</strain>
    </source>
</reference>
<dbReference type="PANTHER" id="PTHR22984:SF25">
    <property type="entry name" value="PROTEIN KINASE DOMAIN-CONTAINING PROTEIN"/>
    <property type="match status" value="1"/>
</dbReference>
<evidence type="ECO:0000256" key="9">
    <source>
        <dbReference type="ARBA" id="ARBA00023200"/>
    </source>
</evidence>
<dbReference type="Gene3D" id="3.30.200.20">
    <property type="entry name" value="Phosphorylase Kinase, domain 1"/>
    <property type="match status" value="1"/>
</dbReference>
<feature type="compositionally biased region" description="Basic residues" evidence="13">
    <location>
        <begin position="458"/>
        <end position="469"/>
    </location>
</feature>
<dbReference type="InterPro" id="IPR017441">
    <property type="entry name" value="Protein_kinase_ATP_BS"/>
</dbReference>
<dbReference type="AlphaFoldDB" id="A0A8J2WPY0"/>
<protein>
    <recommendedName>
        <fullName evidence="3">Serine/threonine-protein kinase 1</fullName>
        <ecNumber evidence="2">2.7.11.1</ecNumber>
    </recommendedName>
</protein>
<keyword evidence="8 12" id="KW-0067">ATP-binding</keyword>
<dbReference type="GO" id="GO:0005524">
    <property type="term" value="F:ATP binding"/>
    <property type="evidence" value="ECO:0007669"/>
    <property type="project" value="UniProtKB-UniRule"/>
</dbReference>
<dbReference type="PROSITE" id="PS50011">
    <property type="entry name" value="PROTEIN_KINASE_DOM"/>
    <property type="match status" value="1"/>
</dbReference>
<proteinExistence type="predicted"/>
<dbReference type="InterPro" id="IPR008271">
    <property type="entry name" value="Ser/Thr_kinase_AS"/>
</dbReference>
<dbReference type="FunFam" id="3.30.200.20:FF:000916">
    <property type="entry name" value="Putative Serine/threonine-protein kinase pim-3"/>
    <property type="match status" value="1"/>
</dbReference>
<feature type="domain" description="Protein kinase" evidence="14">
    <location>
        <begin position="75"/>
        <end position="331"/>
    </location>
</feature>
<dbReference type="Proteomes" id="UP000789390">
    <property type="component" value="Unassembled WGS sequence"/>
</dbReference>
<dbReference type="GO" id="GO:0030430">
    <property type="term" value="C:host cell cytoplasm"/>
    <property type="evidence" value="ECO:0007669"/>
    <property type="project" value="UniProtKB-SubCell"/>
</dbReference>